<feature type="signal peptide" evidence="2">
    <location>
        <begin position="1"/>
        <end position="28"/>
    </location>
</feature>
<evidence type="ECO:0000313" key="3">
    <source>
        <dbReference type="EMBL" id="CTP82512.1"/>
    </source>
</evidence>
<keyword evidence="2" id="KW-0732">Signal</keyword>
<proteinExistence type="predicted"/>
<name>A0A0K2ZD16_9XANT</name>
<protein>
    <recommendedName>
        <fullName evidence="5">Secreted protein</fullName>
    </recommendedName>
</protein>
<evidence type="ECO:0000256" key="2">
    <source>
        <dbReference type="SAM" id="SignalP"/>
    </source>
</evidence>
<dbReference type="Proteomes" id="UP000045978">
    <property type="component" value="Unassembled WGS sequence"/>
</dbReference>
<feature type="chain" id="PRO_5005492072" description="Secreted protein" evidence="2">
    <location>
        <begin position="29"/>
        <end position="96"/>
    </location>
</feature>
<reference evidence="3 4" key="1">
    <citation type="submission" date="2015-07" db="EMBL/GenBank/DDBJ databases">
        <authorList>
            <person name="Noorani M."/>
        </authorList>
    </citation>
    <scope>NUCLEOTIDE SEQUENCE [LARGE SCALE GENOMIC DNA]</scope>
    <source>
        <strain evidence="3">LMG730</strain>
    </source>
</reference>
<accession>A0A0K2ZD16</accession>
<dbReference type="EMBL" id="CXOJ01000002">
    <property type="protein sequence ID" value="CTP82512.1"/>
    <property type="molecule type" value="Genomic_DNA"/>
</dbReference>
<sequence>MPKSRRHLQGIGCSALALALVLAGCADSARWGDATVRPGERPECLVGEDDSALPPRADGLALSQRRQRCHPQPSLQWSGERPDTQPMQVDFHRHDE</sequence>
<dbReference type="RefSeq" id="WP_053836756.1">
    <property type="nucleotide sequence ID" value="NZ_CP076251.1"/>
</dbReference>
<evidence type="ECO:0000256" key="1">
    <source>
        <dbReference type="SAM" id="MobiDB-lite"/>
    </source>
</evidence>
<dbReference type="PROSITE" id="PS51257">
    <property type="entry name" value="PROKAR_LIPOPROTEIN"/>
    <property type="match status" value="1"/>
</dbReference>
<dbReference type="AlphaFoldDB" id="A0A0K2ZD16"/>
<evidence type="ECO:0000313" key="4">
    <source>
        <dbReference type="Proteomes" id="UP000045978"/>
    </source>
</evidence>
<evidence type="ECO:0008006" key="5">
    <source>
        <dbReference type="Google" id="ProtNLM"/>
    </source>
</evidence>
<feature type="region of interest" description="Disordered" evidence="1">
    <location>
        <begin position="62"/>
        <end position="96"/>
    </location>
</feature>
<gene>
    <name evidence="3" type="ORF">XTPLMG730_0079</name>
</gene>
<organism evidence="3 4">
    <name type="scientific">Xanthomonas graminis pv. phlei</name>
    <dbReference type="NCBI Taxonomy" id="487906"/>
    <lineage>
        <taxon>Bacteria</taxon>
        <taxon>Pseudomonadati</taxon>
        <taxon>Pseudomonadota</taxon>
        <taxon>Gammaproteobacteria</taxon>
        <taxon>Lysobacterales</taxon>
        <taxon>Lysobacteraceae</taxon>
        <taxon>Xanthomonas</taxon>
        <taxon>Xanthomonas translucens group</taxon>
        <taxon>Xanthomonas graminis</taxon>
    </lineage>
</organism>